<reference evidence="4" key="1">
    <citation type="submission" date="2023-06" db="EMBL/GenBank/DDBJ databases">
        <title>Genome-scale phylogeny and comparative genomics of the fungal order Sordariales.</title>
        <authorList>
            <consortium name="Lawrence Berkeley National Laboratory"/>
            <person name="Hensen N."/>
            <person name="Bonometti L."/>
            <person name="Westerberg I."/>
            <person name="Brannstrom I.O."/>
            <person name="Guillou S."/>
            <person name="Cros-Aarteil S."/>
            <person name="Calhoun S."/>
            <person name="Haridas S."/>
            <person name="Kuo A."/>
            <person name="Mondo S."/>
            <person name="Pangilinan J."/>
            <person name="Riley R."/>
            <person name="Labutti K."/>
            <person name="Andreopoulos B."/>
            <person name="Lipzen A."/>
            <person name="Chen C."/>
            <person name="Yanf M."/>
            <person name="Daum C."/>
            <person name="Ng V."/>
            <person name="Clum A."/>
            <person name="Steindorff A."/>
            <person name="Ohm R."/>
            <person name="Martin F."/>
            <person name="Silar P."/>
            <person name="Natvig D."/>
            <person name="Lalanne C."/>
            <person name="Gautier V."/>
            <person name="Ament-Velasquez S.L."/>
            <person name="Kruys A."/>
            <person name="Hutchinson M.I."/>
            <person name="Powell A.J."/>
            <person name="Barry K."/>
            <person name="Miller A.N."/>
            <person name="Grigoriev I.V."/>
            <person name="Debuchy R."/>
            <person name="Gladieux P."/>
            <person name="Thoren M.H."/>
            <person name="Johannesson H."/>
        </authorList>
    </citation>
    <scope>NUCLEOTIDE SEQUENCE</scope>
    <source>
        <strain evidence="4">CBS 606.72</strain>
    </source>
</reference>
<dbReference type="PANTHER" id="PTHR33178:SF10">
    <property type="entry name" value="STRESS-RESPONSE A_B BARREL DOMAIN-CONTAINING PROTEIN"/>
    <property type="match status" value="1"/>
</dbReference>
<evidence type="ECO:0000256" key="1">
    <source>
        <dbReference type="ARBA" id="ARBA00011738"/>
    </source>
</evidence>
<gene>
    <name evidence="4" type="ORF">B0T14DRAFT_425974</name>
</gene>
<keyword evidence="5" id="KW-1185">Reference proteome</keyword>
<dbReference type="InterPro" id="IPR044662">
    <property type="entry name" value="HS1/DABB1-like"/>
</dbReference>
<feature type="domain" description="Stress-response A/B barrel" evidence="3">
    <location>
        <begin position="3"/>
        <end position="105"/>
    </location>
</feature>
<evidence type="ECO:0000313" key="5">
    <source>
        <dbReference type="Proteomes" id="UP001175000"/>
    </source>
</evidence>
<sequence>MTVTHVVLFKFKLGILVGHAKALCANFVGLQYSCLRPTDNRRYILSIKGGINNSPEGLQDGITHGFVVEFASAEDRDYYVDKDPSHKAFVKSIEGLVEKVVVVDFSEGVYSNSI</sequence>
<proteinExistence type="predicted"/>
<dbReference type="InterPro" id="IPR011008">
    <property type="entry name" value="Dimeric_a/b-barrel"/>
</dbReference>
<protein>
    <submittedName>
        <fullName evidence="4">Stress responsive A/B barrel domain-containing protein</fullName>
    </submittedName>
</protein>
<accession>A0AA40C2V5</accession>
<dbReference type="Pfam" id="PF07876">
    <property type="entry name" value="Dabb"/>
    <property type="match status" value="1"/>
</dbReference>
<organism evidence="4 5">
    <name type="scientific">Immersiella caudata</name>
    <dbReference type="NCBI Taxonomy" id="314043"/>
    <lineage>
        <taxon>Eukaryota</taxon>
        <taxon>Fungi</taxon>
        <taxon>Dikarya</taxon>
        <taxon>Ascomycota</taxon>
        <taxon>Pezizomycotina</taxon>
        <taxon>Sordariomycetes</taxon>
        <taxon>Sordariomycetidae</taxon>
        <taxon>Sordariales</taxon>
        <taxon>Lasiosphaeriaceae</taxon>
        <taxon>Immersiella</taxon>
    </lineage>
</organism>
<evidence type="ECO:0000313" key="4">
    <source>
        <dbReference type="EMBL" id="KAK0622819.1"/>
    </source>
</evidence>
<dbReference type="EMBL" id="JAULSU010000003">
    <property type="protein sequence ID" value="KAK0622819.1"/>
    <property type="molecule type" value="Genomic_DNA"/>
</dbReference>
<evidence type="ECO:0000256" key="2">
    <source>
        <dbReference type="SAM" id="SignalP"/>
    </source>
</evidence>
<dbReference type="AlphaFoldDB" id="A0AA40C2V5"/>
<name>A0AA40C2V5_9PEZI</name>
<feature type="chain" id="PRO_5041238145" evidence="2">
    <location>
        <begin position="23"/>
        <end position="114"/>
    </location>
</feature>
<comment type="caution">
    <text evidence="4">The sequence shown here is derived from an EMBL/GenBank/DDBJ whole genome shotgun (WGS) entry which is preliminary data.</text>
</comment>
<dbReference type="SUPFAM" id="SSF54909">
    <property type="entry name" value="Dimeric alpha+beta barrel"/>
    <property type="match status" value="1"/>
</dbReference>
<keyword evidence="2" id="KW-0732">Signal</keyword>
<dbReference type="Gene3D" id="3.30.70.100">
    <property type="match status" value="1"/>
</dbReference>
<feature type="signal peptide" evidence="2">
    <location>
        <begin position="1"/>
        <end position="22"/>
    </location>
</feature>
<evidence type="ECO:0000259" key="3">
    <source>
        <dbReference type="PROSITE" id="PS51502"/>
    </source>
</evidence>
<dbReference type="PROSITE" id="PS51502">
    <property type="entry name" value="S_R_A_B_BARREL"/>
    <property type="match status" value="1"/>
</dbReference>
<dbReference type="InterPro" id="IPR013097">
    <property type="entry name" value="Dabb"/>
</dbReference>
<dbReference type="PANTHER" id="PTHR33178">
    <property type="match status" value="1"/>
</dbReference>
<dbReference type="Proteomes" id="UP001175000">
    <property type="component" value="Unassembled WGS sequence"/>
</dbReference>
<comment type="subunit">
    <text evidence="1">Homodimer.</text>
</comment>
<dbReference type="SMART" id="SM00886">
    <property type="entry name" value="Dabb"/>
    <property type="match status" value="1"/>
</dbReference>